<evidence type="ECO:0000256" key="1">
    <source>
        <dbReference type="SAM" id="MobiDB-lite"/>
    </source>
</evidence>
<dbReference type="Ensembl" id="ENSSPUT00000023806.1">
    <property type="protein sequence ID" value="ENSSPUP00000022339.1"/>
    <property type="gene ID" value="ENSSPUG00000017147.1"/>
</dbReference>
<dbReference type="PANTHER" id="PTHR21584:SF10">
    <property type="entry name" value="G2 AND S PHASE-EXPRESSED PROTEIN 1"/>
    <property type="match status" value="1"/>
</dbReference>
<keyword evidence="3" id="KW-1185">Reference proteome</keyword>
<proteinExistence type="predicted"/>
<dbReference type="GO" id="GO:0008017">
    <property type="term" value="F:microtubule binding"/>
    <property type="evidence" value="ECO:0007669"/>
    <property type="project" value="TreeGrafter"/>
</dbReference>
<feature type="region of interest" description="Disordered" evidence="1">
    <location>
        <begin position="61"/>
        <end position="100"/>
    </location>
</feature>
<dbReference type="Proteomes" id="UP000694392">
    <property type="component" value="Unplaced"/>
</dbReference>
<dbReference type="InterPro" id="IPR026657">
    <property type="entry name" value="DDA3/GTSE-1"/>
</dbReference>
<evidence type="ECO:0000313" key="2">
    <source>
        <dbReference type="Ensembl" id="ENSSPUP00000022339.1"/>
    </source>
</evidence>
<feature type="compositionally biased region" description="Low complexity" evidence="1">
    <location>
        <begin position="74"/>
        <end position="93"/>
    </location>
</feature>
<dbReference type="GO" id="GO:0005881">
    <property type="term" value="C:cytoplasmic microtubule"/>
    <property type="evidence" value="ECO:0007669"/>
    <property type="project" value="TreeGrafter"/>
</dbReference>
<accession>A0A8D0HIN2</accession>
<dbReference type="PANTHER" id="PTHR21584">
    <property type="entry name" value="DIFFERENTIAL DISPLAY AND ACTIVATED BY P53 DDA3 /G2 S PHASE EXPRESSED 1"/>
    <property type="match status" value="1"/>
</dbReference>
<evidence type="ECO:0000313" key="3">
    <source>
        <dbReference type="Proteomes" id="UP000694392"/>
    </source>
</evidence>
<dbReference type="AlphaFoldDB" id="A0A8D0HIN2"/>
<name>A0A8D0HIN2_SPHPU</name>
<protein>
    <submittedName>
        <fullName evidence="2">Uncharacterized protein</fullName>
    </submittedName>
</protein>
<reference evidence="2" key="2">
    <citation type="submission" date="2025-09" db="UniProtKB">
        <authorList>
            <consortium name="Ensembl"/>
        </authorList>
    </citation>
    <scope>IDENTIFICATION</scope>
</reference>
<sequence length="175" mass="18907">MSPESAAAKVKQPIILLSCDVFGSSMAASTPVKSSEDPLLYDPCFSAKTVLVTPASLKRSAMPTPIGRRTSGIPTMTPRTMPRSSSSSSQRMPFRQVSTVLSKKTPSVCSEQAKEIKTQVVYSPSVSVSEDDLSPPLVVPLTLDFSPEKAIPEIEQYEIQQTDIPKEPAENIHAK</sequence>
<organism evidence="2 3">
    <name type="scientific">Sphenodon punctatus</name>
    <name type="common">Tuatara</name>
    <name type="synonym">Hatteria punctata</name>
    <dbReference type="NCBI Taxonomy" id="8508"/>
    <lineage>
        <taxon>Eukaryota</taxon>
        <taxon>Metazoa</taxon>
        <taxon>Chordata</taxon>
        <taxon>Craniata</taxon>
        <taxon>Vertebrata</taxon>
        <taxon>Euteleostomi</taxon>
        <taxon>Lepidosauria</taxon>
        <taxon>Sphenodontia</taxon>
        <taxon>Sphenodontidae</taxon>
        <taxon>Sphenodon</taxon>
    </lineage>
</organism>
<reference evidence="2" key="1">
    <citation type="submission" date="2025-08" db="UniProtKB">
        <authorList>
            <consortium name="Ensembl"/>
        </authorList>
    </citation>
    <scope>IDENTIFICATION</scope>
</reference>